<comment type="caution">
    <text evidence="1">The sequence shown here is derived from an EMBL/GenBank/DDBJ whole genome shotgun (WGS) entry which is preliminary data.</text>
</comment>
<dbReference type="PANTHER" id="PTHR11941">
    <property type="entry name" value="ENOYL-COA HYDRATASE-RELATED"/>
    <property type="match status" value="1"/>
</dbReference>
<dbReference type="InterPro" id="IPR029045">
    <property type="entry name" value="ClpP/crotonase-like_dom_sf"/>
</dbReference>
<proteinExistence type="predicted"/>
<reference evidence="1 2" key="1">
    <citation type="journal article" date="2021" name="BMC Genomics">
        <title>Datura genome reveals duplications of psychoactive alkaloid biosynthetic genes and high mutation rate following tissue culture.</title>
        <authorList>
            <person name="Rajewski A."/>
            <person name="Carter-House D."/>
            <person name="Stajich J."/>
            <person name="Litt A."/>
        </authorList>
    </citation>
    <scope>NUCLEOTIDE SEQUENCE [LARGE SCALE GENOMIC DNA]</scope>
    <source>
        <strain evidence="1">AR-01</strain>
    </source>
</reference>
<protein>
    <submittedName>
        <fullName evidence="1">Uncharacterized protein</fullName>
    </submittedName>
</protein>
<organism evidence="1 2">
    <name type="scientific">Datura stramonium</name>
    <name type="common">Jimsonweed</name>
    <name type="synonym">Common thornapple</name>
    <dbReference type="NCBI Taxonomy" id="4076"/>
    <lineage>
        <taxon>Eukaryota</taxon>
        <taxon>Viridiplantae</taxon>
        <taxon>Streptophyta</taxon>
        <taxon>Embryophyta</taxon>
        <taxon>Tracheophyta</taxon>
        <taxon>Spermatophyta</taxon>
        <taxon>Magnoliopsida</taxon>
        <taxon>eudicotyledons</taxon>
        <taxon>Gunneridae</taxon>
        <taxon>Pentapetalae</taxon>
        <taxon>asterids</taxon>
        <taxon>lamiids</taxon>
        <taxon>Solanales</taxon>
        <taxon>Solanaceae</taxon>
        <taxon>Solanoideae</taxon>
        <taxon>Datureae</taxon>
        <taxon>Datura</taxon>
    </lineage>
</organism>
<evidence type="ECO:0000313" key="2">
    <source>
        <dbReference type="Proteomes" id="UP000823775"/>
    </source>
</evidence>
<dbReference type="SUPFAM" id="SSF52096">
    <property type="entry name" value="ClpP/crotonase"/>
    <property type="match status" value="1"/>
</dbReference>
<dbReference type="EMBL" id="JACEIK010004409">
    <property type="protein sequence ID" value="MCD9645378.1"/>
    <property type="molecule type" value="Genomic_DNA"/>
</dbReference>
<name>A0ABS8VEF0_DATST</name>
<evidence type="ECO:0000313" key="1">
    <source>
        <dbReference type="EMBL" id="MCD9645378.1"/>
    </source>
</evidence>
<dbReference type="PANTHER" id="PTHR11941:SF84">
    <property type="entry name" value="ENOYL-COA DELTA ISOMERASE 1, PEROXISOMAL"/>
    <property type="match status" value="1"/>
</dbReference>
<dbReference type="InterPro" id="IPR001753">
    <property type="entry name" value="Enoyl-CoA_hydra/iso"/>
</dbReference>
<sequence>MCTLEKQGNLFILTLTGDDEHRLSLSLIDSIRSALNRVTAEATAGSALITTAQGKFFSNGADLVWILTDPSHLPLIESKIRSLTSDLFNLPMPTIAAVTGHASAGGGVLAMSHDYILMRKDRGFLYINEINIGVRIPAWCAALVRSKVKSPAAWRDVLLRGTKLTADVAIELGIVDSAHVGAAETVKAAVKLGEELAARKWDGKVYARSRRVVFSDVLDALTNGTVSRL</sequence>
<dbReference type="CDD" id="cd06558">
    <property type="entry name" value="crotonase-like"/>
    <property type="match status" value="1"/>
</dbReference>
<keyword evidence="2" id="KW-1185">Reference proteome</keyword>
<dbReference type="Proteomes" id="UP000823775">
    <property type="component" value="Unassembled WGS sequence"/>
</dbReference>
<gene>
    <name evidence="1" type="ORF">HAX54_034234</name>
</gene>
<dbReference type="Gene3D" id="3.90.226.10">
    <property type="entry name" value="2-enoyl-CoA Hydratase, Chain A, domain 1"/>
    <property type="match status" value="1"/>
</dbReference>
<dbReference type="Pfam" id="PF00378">
    <property type="entry name" value="ECH_1"/>
    <property type="match status" value="1"/>
</dbReference>
<accession>A0ABS8VEF0</accession>